<gene>
    <name evidence="6" type="primary">purN</name>
    <name evidence="8" type="ORF">A8L45_15600</name>
</gene>
<dbReference type="EMBL" id="LYBM01000031">
    <property type="protein sequence ID" value="ODA31668.1"/>
    <property type="molecule type" value="Genomic_DNA"/>
</dbReference>
<dbReference type="EC" id="2.1.2.2" evidence="6"/>
<dbReference type="Gene3D" id="3.40.50.170">
    <property type="entry name" value="Formyl transferase, N-terminal domain"/>
    <property type="match status" value="1"/>
</dbReference>
<comment type="catalytic activity">
    <reaction evidence="5 6">
        <text>N(1)-(5-phospho-beta-D-ribosyl)glycinamide + (6R)-10-formyltetrahydrofolate = N(2)-formyl-N(1)-(5-phospho-beta-D-ribosyl)glycinamide + (6S)-5,6,7,8-tetrahydrofolate + H(+)</text>
        <dbReference type="Rhea" id="RHEA:15053"/>
        <dbReference type="ChEBI" id="CHEBI:15378"/>
        <dbReference type="ChEBI" id="CHEBI:57453"/>
        <dbReference type="ChEBI" id="CHEBI:143788"/>
        <dbReference type="ChEBI" id="CHEBI:147286"/>
        <dbReference type="ChEBI" id="CHEBI:195366"/>
        <dbReference type="EC" id="2.1.2.2"/>
    </reaction>
</comment>
<dbReference type="AlphaFoldDB" id="A0A1C3EEK4"/>
<comment type="function">
    <text evidence="6">Catalyzes the transfer of a formyl group from 10-formyltetrahydrofolate to 5-phospho-ribosyl-glycinamide (GAR), producing 5-phospho-ribosyl-N-formylglycinamide (FGAR) and tetrahydrofolate.</text>
</comment>
<organism evidence="8 9">
    <name type="scientific">Veronia pacifica</name>
    <dbReference type="NCBI Taxonomy" id="1080227"/>
    <lineage>
        <taxon>Bacteria</taxon>
        <taxon>Pseudomonadati</taxon>
        <taxon>Pseudomonadota</taxon>
        <taxon>Gammaproteobacteria</taxon>
        <taxon>Vibrionales</taxon>
        <taxon>Vibrionaceae</taxon>
        <taxon>Veronia</taxon>
    </lineage>
</organism>
<evidence type="ECO:0000256" key="4">
    <source>
        <dbReference type="ARBA" id="ARBA00038440"/>
    </source>
</evidence>
<dbReference type="InterPro" id="IPR036477">
    <property type="entry name" value="Formyl_transf_N_sf"/>
</dbReference>
<feature type="active site" description="Proton donor" evidence="6">
    <location>
        <position position="116"/>
    </location>
</feature>
<dbReference type="Pfam" id="PF00551">
    <property type="entry name" value="Formyl_trans_N"/>
    <property type="match status" value="1"/>
</dbReference>
<feature type="site" description="Raises pKa of active site His" evidence="6">
    <location>
        <position position="152"/>
    </location>
</feature>
<keyword evidence="3 6" id="KW-0658">Purine biosynthesis</keyword>
<evidence type="ECO:0000256" key="6">
    <source>
        <dbReference type="HAMAP-Rule" id="MF_01930"/>
    </source>
</evidence>
<dbReference type="HAMAP" id="MF_01930">
    <property type="entry name" value="PurN"/>
    <property type="match status" value="1"/>
</dbReference>
<dbReference type="GO" id="GO:0005829">
    <property type="term" value="C:cytosol"/>
    <property type="evidence" value="ECO:0007669"/>
    <property type="project" value="TreeGrafter"/>
</dbReference>
<dbReference type="STRING" id="1080227.A8L45_15600"/>
<feature type="binding site" evidence="6">
    <location>
        <begin position="97"/>
        <end position="100"/>
    </location>
    <ligand>
        <name>(6R)-10-formyltetrahydrofolate</name>
        <dbReference type="ChEBI" id="CHEBI:195366"/>
    </ligand>
</feature>
<dbReference type="CDD" id="cd08645">
    <property type="entry name" value="FMT_core_GART"/>
    <property type="match status" value="1"/>
</dbReference>
<name>A0A1C3EEK4_9GAMM</name>
<evidence type="ECO:0000313" key="8">
    <source>
        <dbReference type="EMBL" id="ODA31668.1"/>
    </source>
</evidence>
<sequence length="219" mass="24202">MKSRSKSVTERKKVVVLISGNGLNLQAIIDQCHHKDADVVAVISNKSEAFGLERARTAEIDAQVVLSKGKTRELFDAELMAAIDPHQPDLVVLAGFMRILTPEFVRHYQGRMLNIHPSLLPKYPGLNTHQRAIDAGDTEHGTSVHFVTEELDGGPVVIQARVPVFADDDAGLLHQRVQNQEVRIYPLAVQWFCRERLMMEDGNAVLDGKVLGTSGYAAD</sequence>
<evidence type="ECO:0000256" key="5">
    <source>
        <dbReference type="ARBA" id="ARBA00047664"/>
    </source>
</evidence>
<dbReference type="Proteomes" id="UP000094936">
    <property type="component" value="Unassembled WGS sequence"/>
</dbReference>
<dbReference type="NCBIfam" id="TIGR00639">
    <property type="entry name" value="PurN"/>
    <property type="match status" value="1"/>
</dbReference>
<dbReference type="PANTHER" id="PTHR43369">
    <property type="entry name" value="PHOSPHORIBOSYLGLYCINAMIDE FORMYLTRANSFERASE"/>
    <property type="match status" value="1"/>
</dbReference>
<dbReference type="PANTHER" id="PTHR43369:SF2">
    <property type="entry name" value="PHOSPHORIBOSYLGLYCINAMIDE FORMYLTRANSFERASE"/>
    <property type="match status" value="1"/>
</dbReference>
<protein>
    <recommendedName>
        <fullName evidence="6">Phosphoribosylglycinamide formyltransferase</fullName>
        <ecNumber evidence="6">2.1.2.2</ecNumber>
    </recommendedName>
    <alternativeName>
        <fullName evidence="6">5'-phosphoribosylglycinamide transformylase</fullName>
    </alternativeName>
    <alternativeName>
        <fullName evidence="6">GAR transformylase</fullName>
        <shortName evidence="6">GART</shortName>
    </alternativeName>
</protein>
<dbReference type="GO" id="GO:0004644">
    <property type="term" value="F:phosphoribosylglycinamide formyltransferase activity"/>
    <property type="evidence" value="ECO:0007669"/>
    <property type="project" value="UniProtKB-UniRule"/>
</dbReference>
<dbReference type="GO" id="GO:0006189">
    <property type="term" value="P:'de novo' IMP biosynthetic process"/>
    <property type="evidence" value="ECO:0007669"/>
    <property type="project" value="UniProtKB-UniRule"/>
</dbReference>
<evidence type="ECO:0000259" key="7">
    <source>
        <dbReference type="Pfam" id="PF00551"/>
    </source>
</evidence>
<evidence type="ECO:0000256" key="2">
    <source>
        <dbReference type="ARBA" id="ARBA00022679"/>
    </source>
</evidence>
<dbReference type="InterPro" id="IPR004607">
    <property type="entry name" value="GART"/>
</dbReference>
<dbReference type="InterPro" id="IPR001555">
    <property type="entry name" value="GART_AS"/>
</dbReference>
<comment type="caution">
    <text evidence="6">Lacks conserved residue(s) required for the propagation of feature annotation.</text>
</comment>
<accession>A0A1C3EEK4</accession>
<comment type="similarity">
    <text evidence="4 6">Belongs to the GART family.</text>
</comment>
<proteinExistence type="inferred from homology"/>
<dbReference type="InterPro" id="IPR002376">
    <property type="entry name" value="Formyl_transf_N"/>
</dbReference>
<evidence type="ECO:0000313" key="9">
    <source>
        <dbReference type="Proteomes" id="UP000094936"/>
    </source>
</evidence>
<keyword evidence="9" id="KW-1185">Reference proteome</keyword>
<evidence type="ECO:0000256" key="1">
    <source>
        <dbReference type="ARBA" id="ARBA00005054"/>
    </source>
</evidence>
<dbReference type="SUPFAM" id="SSF53328">
    <property type="entry name" value="Formyltransferase"/>
    <property type="match status" value="1"/>
</dbReference>
<feature type="binding site" evidence="6">
    <location>
        <position position="114"/>
    </location>
    <ligand>
        <name>(6R)-10-formyltetrahydrofolate</name>
        <dbReference type="ChEBI" id="CHEBI:195366"/>
    </ligand>
</feature>
<dbReference type="PROSITE" id="PS00373">
    <property type="entry name" value="GART"/>
    <property type="match status" value="1"/>
</dbReference>
<feature type="domain" description="Formyl transferase N-terminal" evidence="7">
    <location>
        <begin position="12"/>
        <end position="189"/>
    </location>
</feature>
<comment type="pathway">
    <text evidence="1 6">Purine metabolism; IMP biosynthesis via de novo pathway; N(2)-formyl-N(1)-(5-phospho-D-ribosyl)glycinamide from N(1)-(5-phospho-D-ribosyl)glycinamide (10-formyl THF route): step 1/1.</text>
</comment>
<reference evidence="8 9" key="1">
    <citation type="submission" date="2016-05" db="EMBL/GenBank/DDBJ databases">
        <title>Genomic Taxonomy of the Vibrionaceae.</title>
        <authorList>
            <person name="Gomez-Gil B."/>
            <person name="Enciso-Ibarra J."/>
        </authorList>
    </citation>
    <scope>NUCLEOTIDE SEQUENCE [LARGE SCALE GENOMIC DNA]</scope>
    <source>
        <strain evidence="8 9">CAIM 1920</strain>
    </source>
</reference>
<evidence type="ECO:0000256" key="3">
    <source>
        <dbReference type="ARBA" id="ARBA00022755"/>
    </source>
</evidence>
<keyword evidence="2 6" id="KW-0808">Transferase</keyword>
<dbReference type="UniPathway" id="UPA00074">
    <property type="reaction ID" value="UER00126"/>
</dbReference>
<feature type="binding site" evidence="6">
    <location>
        <position position="72"/>
    </location>
    <ligand>
        <name>(6R)-10-formyltetrahydrofolate</name>
        <dbReference type="ChEBI" id="CHEBI:195366"/>
    </ligand>
</feature>
<comment type="caution">
    <text evidence="8">The sequence shown here is derived from an EMBL/GenBank/DDBJ whole genome shotgun (WGS) entry which is preliminary data.</text>
</comment>